<keyword evidence="2 4" id="KW-0378">Hydrolase</keyword>
<reference evidence="4 5" key="1">
    <citation type="submission" date="2012-06" db="EMBL/GenBank/DDBJ databases">
        <title>Complete genome of Terriglobus roseus DSM 18391.</title>
        <authorList>
            <consortium name="US DOE Joint Genome Institute (JGI-PGF)"/>
            <person name="Lucas S."/>
            <person name="Copeland A."/>
            <person name="Lapidus A."/>
            <person name="Glavina del Rio T."/>
            <person name="Dalin E."/>
            <person name="Tice H."/>
            <person name="Bruce D."/>
            <person name="Goodwin L."/>
            <person name="Pitluck S."/>
            <person name="Peters L."/>
            <person name="Mikhailova N."/>
            <person name="Munk A.C.C."/>
            <person name="Kyrpides N."/>
            <person name="Mavromatis K."/>
            <person name="Ivanova N."/>
            <person name="Brettin T."/>
            <person name="Detter J.C."/>
            <person name="Han C."/>
            <person name="Larimer F."/>
            <person name="Land M."/>
            <person name="Hauser L."/>
            <person name="Markowitz V."/>
            <person name="Cheng J.-F."/>
            <person name="Hugenholtz P."/>
            <person name="Woyke T."/>
            <person name="Wu D."/>
            <person name="Brambilla E."/>
            <person name="Klenk H.-P."/>
            <person name="Eisen J.A."/>
        </authorList>
    </citation>
    <scope>NUCLEOTIDE SEQUENCE [LARGE SCALE GENOMIC DNA]</scope>
    <source>
        <strain evidence="5">DSM 18391 / NRRL B-41598 / KBS 63</strain>
    </source>
</reference>
<dbReference type="InterPro" id="IPR051158">
    <property type="entry name" value="Metallophosphoesterase_sf"/>
</dbReference>
<accession>I3ZFM2</accession>
<evidence type="ECO:0000313" key="5">
    <source>
        <dbReference type="Proteomes" id="UP000006056"/>
    </source>
</evidence>
<dbReference type="RefSeq" id="WP_014785609.1">
    <property type="nucleotide sequence ID" value="NC_018014.1"/>
</dbReference>
<keyword evidence="5" id="KW-1185">Reference proteome</keyword>
<dbReference type="PANTHER" id="PTHR31302">
    <property type="entry name" value="TRANSMEMBRANE PROTEIN WITH METALLOPHOSPHOESTERASE DOMAIN-RELATED"/>
    <property type="match status" value="1"/>
</dbReference>
<sequence>MEPFQHAQRVLTRRRFLIGTAITAGSLVLYSSEIERHALMTVERTVHIKNLPTAFHGFRIAQISDIHFHSYDEPFFVQHAVKTINRLQPDMVALTGDFITAHRGPLATNLADADGCASILSGIQCALRFCSLGNHDAGIGPQMREILRRHGLTPLNNEFTAIDLRGDRLWIAGIADAYFDLPNLATAVPKRKDGEPIVLLGHEPDFVDTVAATAPVDLMLAGHTHGGQVRIPLMPAMMLPALGVKYVEGLFQAAAGTQVYVNRGLGCMHLPFRFNCPPELTMLTLQPA</sequence>
<dbReference type="GO" id="GO:0009245">
    <property type="term" value="P:lipid A biosynthetic process"/>
    <property type="evidence" value="ECO:0007669"/>
    <property type="project" value="TreeGrafter"/>
</dbReference>
<dbReference type="Gene3D" id="3.60.21.10">
    <property type="match status" value="1"/>
</dbReference>
<feature type="domain" description="Calcineurin-like phosphoesterase" evidence="3">
    <location>
        <begin position="58"/>
        <end position="226"/>
    </location>
</feature>
<dbReference type="Pfam" id="PF00149">
    <property type="entry name" value="Metallophos"/>
    <property type="match status" value="1"/>
</dbReference>
<dbReference type="STRING" id="926566.Terro_1738"/>
<evidence type="ECO:0000256" key="1">
    <source>
        <dbReference type="ARBA" id="ARBA00022723"/>
    </source>
</evidence>
<dbReference type="GO" id="GO:0008758">
    <property type="term" value="F:UDP-2,3-diacylglucosamine hydrolase activity"/>
    <property type="evidence" value="ECO:0007669"/>
    <property type="project" value="TreeGrafter"/>
</dbReference>
<protein>
    <submittedName>
        <fullName evidence="4">Putative phosphohydrolase</fullName>
    </submittedName>
</protein>
<dbReference type="InterPro" id="IPR004843">
    <property type="entry name" value="Calcineurin-like_PHP"/>
</dbReference>
<dbReference type="PANTHER" id="PTHR31302:SF31">
    <property type="entry name" value="PHOSPHODIESTERASE YAEI"/>
    <property type="match status" value="1"/>
</dbReference>
<dbReference type="CDD" id="cd07385">
    <property type="entry name" value="MPP_YkuE_C"/>
    <property type="match status" value="1"/>
</dbReference>
<dbReference type="InterPro" id="IPR029052">
    <property type="entry name" value="Metallo-depent_PP-like"/>
</dbReference>
<dbReference type="AlphaFoldDB" id="I3ZFM2"/>
<dbReference type="EMBL" id="CP003379">
    <property type="protein sequence ID" value="AFL88040.1"/>
    <property type="molecule type" value="Genomic_DNA"/>
</dbReference>
<gene>
    <name evidence="4" type="ordered locus">Terro_1738</name>
</gene>
<proteinExistence type="predicted"/>
<name>I3ZFM2_TERRK</name>
<dbReference type="eggNOG" id="COG1408">
    <property type="taxonomic scope" value="Bacteria"/>
</dbReference>
<evidence type="ECO:0000259" key="3">
    <source>
        <dbReference type="Pfam" id="PF00149"/>
    </source>
</evidence>
<dbReference type="GO" id="GO:0046872">
    <property type="term" value="F:metal ion binding"/>
    <property type="evidence" value="ECO:0007669"/>
    <property type="project" value="UniProtKB-KW"/>
</dbReference>
<dbReference type="HOGENOM" id="CLU_025443_3_2_0"/>
<dbReference type="OrthoDB" id="9780884at2"/>
<keyword evidence="1" id="KW-0479">Metal-binding</keyword>
<dbReference type="GO" id="GO:0016020">
    <property type="term" value="C:membrane"/>
    <property type="evidence" value="ECO:0007669"/>
    <property type="project" value="GOC"/>
</dbReference>
<evidence type="ECO:0000313" key="4">
    <source>
        <dbReference type="EMBL" id="AFL88040.1"/>
    </source>
</evidence>
<dbReference type="KEGG" id="trs:Terro_1738"/>
<dbReference type="Proteomes" id="UP000006056">
    <property type="component" value="Chromosome"/>
</dbReference>
<organism evidence="4 5">
    <name type="scientific">Terriglobus roseus (strain DSM 18391 / NRRL B-41598 / KBS 63)</name>
    <dbReference type="NCBI Taxonomy" id="926566"/>
    <lineage>
        <taxon>Bacteria</taxon>
        <taxon>Pseudomonadati</taxon>
        <taxon>Acidobacteriota</taxon>
        <taxon>Terriglobia</taxon>
        <taxon>Terriglobales</taxon>
        <taxon>Acidobacteriaceae</taxon>
        <taxon>Terriglobus</taxon>
    </lineage>
</organism>
<dbReference type="SUPFAM" id="SSF56300">
    <property type="entry name" value="Metallo-dependent phosphatases"/>
    <property type="match status" value="1"/>
</dbReference>
<evidence type="ECO:0000256" key="2">
    <source>
        <dbReference type="ARBA" id="ARBA00022801"/>
    </source>
</evidence>